<dbReference type="PROSITE" id="PS01124">
    <property type="entry name" value="HTH_ARAC_FAMILY_2"/>
    <property type="match status" value="1"/>
</dbReference>
<dbReference type="PANTHER" id="PTHR47893">
    <property type="entry name" value="REGULATORY PROTEIN PCHR"/>
    <property type="match status" value="1"/>
</dbReference>
<feature type="domain" description="HTH araC/xylS-type" evidence="4">
    <location>
        <begin position="237"/>
        <end position="335"/>
    </location>
</feature>
<keyword evidence="1" id="KW-0805">Transcription regulation</keyword>
<dbReference type="PRINTS" id="PR00032">
    <property type="entry name" value="HTHARAC"/>
</dbReference>
<dbReference type="Gene3D" id="1.10.10.60">
    <property type="entry name" value="Homeodomain-like"/>
    <property type="match status" value="1"/>
</dbReference>
<dbReference type="InterPro" id="IPR053142">
    <property type="entry name" value="PchR_regulatory_protein"/>
</dbReference>
<dbReference type="SUPFAM" id="SSF46689">
    <property type="entry name" value="Homeodomain-like"/>
    <property type="match status" value="1"/>
</dbReference>
<dbReference type="InterPro" id="IPR009057">
    <property type="entry name" value="Homeodomain-like_sf"/>
</dbReference>
<comment type="caution">
    <text evidence="5">The sequence shown here is derived from an EMBL/GenBank/DDBJ whole genome shotgun (WGS) entry which is preliminary data.</text>
</comment>
<protein>
    <submittedName>
        <fullName evidence="5">AraC family transcriptional regulator</fullName>
    </submittedName>
</protein>
<gene>
    <name evidence="5" type="ORF">V8G58_02690</name>
</gene>
<reference evidence="5 6" key="1">
    <citation type="submission" date="2024-02" db="EMBL/GenBank/DDBJ databases">
        <title>A Gaetbulibacter species isolated from tidal flats and genomic insights of their niches.</title>
        <authorList>
            <person name="Ye Y."/>
        </authorList>
    </citation>
    <scope>NUCLEOTIDE SEQUENCE [LARGE SCALE GENOMIC DNA]</scope>
    <source>
        <strain evidence="5 6">KYW382</strain>
    </source>
</reference>
<dbReference type="PANTHER" id="PTHR47893:SF1">
    <property type="entry name" value="REGULATORY PROTEIN PCHR"/>
    <property type="match status" value="1"/>
</dbReference>
<dbReference type="SMART" id="SM00342">
    <property type="entry name" value="HTH_ARAC"/>
    <property type="match status" value="1"/>
</dbReference>
<evidence type="ECO:0000313" key="6">
    <source>
        <dbReference type="Proteomes" id="UP001610100"/>
    </source>
</evidence>
<dbReference type="InterPro" id="IPR018060">
    <property type="entry name" value="HTH_AraC"/>
</dbReference>
<sequence length="347" mass="40437">MIEIHLTHASILERVQQMQRYIGGDIRQEWGAYTLEVDNSRAKGYITYMGFDWGVTLIDFNLNFFEPVLLITGSENFNPLYFFYCTKGNFEHKFNHETKKHRVEQFHSVIIAGSSNSLHELYFEKNRAIKLNIISISRKQFLNKRLNISEMLNEKLHDVFVDTQHQNEFAYYGPISLKMADYVKALQDVDTQGMIRNLQIEGTVYQLLSMHIKTHNSYEQAVPVEISLSESELRSIRNFAEKISKDPSKNYTLEDISLNTGLSQVKLQDGFKFLYAKTVSEYIRHVRLEEARDLMHNSNLNISQIVYSIGFTSRSYFSKIFKKKYGISPSAFKKQISLHLEEGFTSK</sequence>
<proteinExistence type="predicted"/>
<dbReference type="Pfam" id="PF12833">
    <property type="entry name" value="HTH_18"/>
    <property type="match status" value="1"/>
</dbReference>
<dbReference type="InterPro" id="IPR020449">
    <property type="entry name" value="Tscrpt_reg_AraC-type_HTH"/>
</dbReference>
<keyword evidence="2" id="KW-0238">DNA-binding</keyword>
<accession>A0ABW7MVG8</accession>
<keyword evidence="3" id="KW-0804">Transcription</keyword>
<name>A0ABW7MVG8_9FLAO</name>
<evidence type="ECO:0000256" key="2">
    <source>
        <dbReference type="ARBA" id="ARBA00023125"/>
    </source>
</evidence>
<dbReference type="Proteomes" id="UP001610100">
    <property type="component" value="Unassembled WGS sequence"/>
</dbReference>
<dbReference type="RefSeq" id="WP_344739449.1">
    <property type="nucleotide sequence ID" value="NZ_BAABAY010000001.1"/>
</dbReference>
<organism evidence="5 6">
    <name type="scientific">Gaetbulibacter aestuarii</name>
    <dbReference type="NCBI Taxonomy" id="1502358"/>
    <lineage>
        <taxon>Bacteria</taxon>
        <taxon>Pseudomonadati</taxon>
        <taxon>Bacteroidota</taxon>
        <taxon>Flavobacteriia</taxon>
        <taxon>Flavobacteriales</taxon>
        <taxon>Flavobacteriaceae</taxon>
        <taxon>Gaetbulibacter</taxon>
    </lineage>
</organism>
<evidence type="ECO:0000256" key="1">
    <source>
        <dbReference type="ARBA" id="ARBA00023015"/>
    </source>
</evidence>
<evidence type="ECO:0000256" key="3">
    <source>
        <dbReference type="ARBA" id="ARBA00023163"/>
    </source>
</evidence>
<dbReference type="EMBL" id="JBAWKB010000001">
    <property type="protein sequence ID" value="MFH6770827.1"/>
    <property type="molecule type" value="Genomic_DNA"/>
</dbReference>
<evidence type="ECO:0000313" key="5">
    <source>
        <dbReference type="EMBL" id="MFH6770827.1"/>
    </source>
</evidence>
<evidence type="ECO:0000259" key="4">
    <source>
        <dbReference type="PROSITE" id="PS01124"/>
    </source>
</evidence>
<keyword evidence="6" id="KW-1185">Reference proteome</keyword>